<sequence>MPSIFAPYGLNFRLNLIQANLTSNLTVLNFTHRKPHRENAKFGFIKFNIL</sequence>
<accession>M5IIR3</accession>
<organism evidence="1 2">
    <name type="scientific">Campylobacter showae CSUNSWCD</name>
    <dbReference type="NCBI Taxonomy" id="1244083"/>
    <lineage>
        <taxon>Bacteria</taxon>
        <taxon>Pseudomonadati</taxon>
        <taxon>Campylobacterota</taxon>
        <taxon>Epsilonproteobacteria</taxon>
        <taxon>Campylobacterales</taxon>
        <taxon>Campylobacteraceae</taxon>
        <taxon>Campylobacter</taxon>
    </lineage>
</organism>
<protein>
    <submittedName>
        <fullName evidence="1">Uncharacterized protein</fullName>
    </submittedName>
</protein>
<dbReference type="Proteomes" id="UP000011939">
    <property type="component" value="Unassembled WGS sequence"/>
</dbReference>
<dbReference type="PATRIC" id="fig|1244083.3.peg.448"/>
<name>M5IIR3_9BACT</name>
<comment type="caution">
    <text evidence="1">The sequence shown here is derived from an EMBL/GenBank/DDBJ whole genome shotgun (WGS) entry which is preliminary data.</text>
</comment>
<evidence type="ECO:0000313" key="1">
    <source>
        <dbReference type="EMBL" id="EKU12502.1"/>
    </source>
</evidence>
<evidence type="ECO:0000313" key="2">
    <source>
        <dbReference type="Proteomes" id="UP000011939"/>
    </source>
</evidence>
<reference evidence="1 2" key="1">
    <citation type="journal article" date="2013" name="Genome Announc.">
        <title>Genome Sequence of Campylobacter showae UNSWCD, Isolated from a Patient with Crohn's Disease.</title>
        <authorList>
            <person name="Tay A.P."/>
            <person name="Kaakoush N.O."/>
            <person name="Deshpande N.P."/>
            <person name="Chen Z."/>
            <person name="Mitchell H."/>
            <person name="Wilkins M.R."/>
        </authorList>
    </citation>
    <scope>NUCLEOTIDE SEQUENCE [LARGE SCALE GENOMIC DNA]</scope>
    <source>
        <strain evidence="1 2">CSUNSWCD</strain>
    </source>
</reference>
<dbReference type="EMBL" id="AMZQ01000001">
    <property type="protein sequence ID" value="EKU12502.1"/>
    <property type="molecule type" value="Genomic_DNA"/>
</dbReference>
<dbReference type="STRING" id="1244083.CSUNSWCD_442"/>
<proteinExistence type="predicted"/>
<gene>
    <name evidence="1" type="ORF">CSUNSWCD_442</name>
</gene>
<dbReference type="AlphaFoldDB" id="M5IIR3"/>